<feature type="non-terminal residue" evidence="1">
    <location>
        <position position="1"/>
    </location>
</feature>
<dbReference type="Proteomes" id="UP001597216">
    <property type="component" value="Unassembled WGS sequence"/>
</dbReference>
<protein>
    <submittedName>
        <fullName evidence="1">Uncharacterized protein</fullName>
    </submittedName>
</protein>
<keyword evidence="2" id="KW-1185">Reference proteome</keyword>
<proteinExistence type="predicted"/>
<dbReference type="EMBL" id="JBHTLQ010000070">
    <property type="protein sequence ID" value="MFD1192669.1"/>
    <property type="molecule type" value="Genomic_DNA"/>
</dbReference>
<evidence type="ECO:0000313" key="2">
    <source>
        <dbReference type="Proteomes" id="UP001597216"/>
    </source>
</evidence>
<gene>
    <name evidence="1" type="ORF">ACFQ27_18910</name>
</gene>
<name>A0ABW3T662_9CAUL</name>
<dbReference type="RefSeq" id="WP_377354676.1">
    <property type="nucleotide sequence ID" value="NZ_JBHTLQ010000070.1"/>
</dbReference>
<reference evidence="2" key="1">
    <citation type="journal article" date="2019" name="Int. J. Syst. Evol. Microbiol.">
        <title>The Global Catalogue of Microorganisms (GCM) 10K type strain sequencing project: providing services to taxonomists for standard genome sequencing and annotation.</title>
        <authorList>
            <consortium name="The Broad Institute Genomics Platform"/>
            <consortium name="The Broad Institute Genome Sequencing Center for Infectious Disease"/>
            <person name="Wu L."/>
            <person name="Ma J."/>
        </authorList>
    </citation>
    <scope>NUCLEOTIDE SEQUENCE [LARGE SCALE GENOMIC DNA]</scope>
    <source>
        <strain evidence="2">CCUG 55074</strain>
    </source>
</reference>
<sequence length="61" mass="6446">TALGAVALALGRGPLLKAARPVVAKAVRPVLAQAVMRRPRAVLREAIRRPKTAARLVASLR</sequence>
<comment type="caution">
    <text evidence="1">The sequence shown here is derived from an EMBL/GenBank/DDBJ whole genome shotgun (WGS) entry which is preliminary data.</text>
</comment>
<organism evidence="1 2">
    <name type="scientific">Phenylobacterium conjunctum</name>
    <dbReference type="NCBI Taxonomy" id="1298959"/>
    <lineage>
        <taxon>Bacteria</taxon>
        <taxon>Pseudomonadati</taxon>
        <taxon>Pseudomonadota</taxon>
        <taxon>Alphaproteobacteria</taxon>
        <taxon>Caulobacterales</taxon>
        <taxon>Caulobacteraceae</taxon>
        <taxon>Phenylobacterium</taxon>
    </lineage>
</organism>
<accession>A0ABW3T662</accession>
<evidence type="ECO:0000313" key="1">
    <source>
        <dbReference type="EMBL" id="MFD1192669.1"/>
    </source>
</evidence>